<organism evidence="5 6">
    <name type="scientific">Terrabacter terrae</name>
    <dbReference type="NCBI Taxonomy" id="318434"/>
    <lineage>
        <taxon>Bacteria</taxon>
        <taxon>Bacillati</taxon>
        <taxon>Actinomycetota</taxon>
        <taxon>Actinomycetes</taxon>
        <taxon>Micrococcales</taxon>
        <taxon>Intrasporangiaceae</taxon>
        <taxon>Terrabacter</taxon>
    </lineage>
</organism>
<keyword evidence="6" id="KW-1185">Reference proteome</keyword>
<gene>
    <name evidence="5" type="ORF">GCM10009740_31590</name>
</gene>
<evidence type="ECO:0000259" key="4">
    <source>
        <dbReference type="Pfam" id="PF00772"/>
    </source>
</evidence>
<dbReference type="Proteomes" id="UP001501285">
    <property type="component" value="Unassembled WGS sequence"/>
</dbReference>
<sequence>MTDRPRDRHLAVAPPPDEHDTTSQPPQDHEAERDVLAGILHRPSTLDDVTLILTPEDFHHPAHELIYAAAVTLYARTRPVDITTVANQLGTDLGRIGGRSALEQLHYRGIGIADPAYHAEIVADTATRRRLDTVGTRIRQLANSPAGGSTLELLDAATNELAAIPRTVPGVDHAATSSWAPVDLAGIIANGEILEQPTQLARTDGQCLLYPSAVHSISGEPESGKSWIALIAAAQTLRHTTDEHVTYVDFEDRAGRVIPRLVNLGAPAQAIIERFHYIRPSQALDAAGRKLLDQCATQSSLAIIDGVTEAMTMHGLSLLDNEDAARYLDLLPRHLADQGPAVLQIDHVVKDSEKQGRWAIGAGHKLAGLDGAAYGVKVLEPFGRGKIGRAAIAVHKDRPGAVREIALGNAVAHLVIDSRGESMAAWLEEPSSLPKSADGAGRPTHLMEKVSRYVEMYPGASQTDIEKGVTGKVQYLRMAINSLVAEGYLTVTAGPRNTRNHSVIAVFREDETDES</sequence>
<comment type="caution">
    <text evidence="5">The sequence shown here is derived from an EMBL/GenBank/DDBJ whole genome shotgun (WGS) entry which is preliminary data.</text>
</comment>
<dbReference type="InterPro" id="IPR007693">
    <property type="entry name" value="DNA_helicase_DnaB-like_N"/>
</dbReference>
<accession>A0ABP5G3D3</accession>
<evidence type="ECO:0000313" key="6">
    <source>
        <dbReference type="Proteomes" id="UP001501285"/>
    </source>
</evidence>
<dbReference type="EMBL" id="BAAANB010000021">
    <property type="protein sequence ID" value="GAA2037457.1"/>
    <property type="molecule type" value="Genomic_DNA"/>
</dbReference>
<feature type="region of interest" description="Disordered" evidence="3">
    <location>
        <begin position="1"/>
        <end position="30"/>
    </location>
</feature>
<protein>
    <recommendedName>
        <fullName evidence="4">DNA helicase DnaB-like N-terminal domain-containing protein</fullName>
    </recommendedName>
</protein>
<dbReference type="InterPro" id="IPR036185">
    <property type="entry name" value="DNA_heli_DnaB-like_N_sf"/>
</dbReference>
<dbReference type="PANTHER" id="PTHR30153">
    <property type="entry name" value="REPLICATIVE DNA HELICASE DNAB"/>
    <property type="match status" value="1"/>
</dbReference>
<dbReference type="Gene3D" id="1.10.860.10">
    <property type="entry name" value="DNAb Helicase, Chain A"/>
    <property type="match status" value="1"/>
</dbReference>
<keyword evidence="2" id="KW-0238">DNA-binding</keyword>
<dbReference type="Pfam" id="PF00772">
    <property type="entry name" value="DnaB"/>
    <property type="match status" value="1"/>
</dbReference>
<dbReference type="InterPro" id="IPR016136">
    <property type="entry name" value="DNA_helicase_N/primase_C"/>
</dbReference>
<name>A0ABP5G3D3_9MICO</name>
<dbReference type="SUPFAM" id="SSF52540">
    <property type="entry name" value="P-loop containing nucleoside triphosphate hydrolases"/>
    <property type="match status" value="1"/>
</dbReference>
<dbReference type="PANTHER" id="PTHR30153:SF2">
    <property type="entry name" value="REPLICATIVE DNA HELICASE"/>
    <property type="match status" value="1"/>
</dbReference>
<evidence type="ECO:0000256" key="2">
    <source>
        <dbReference type="ARBA" id="ARBA00023125"/>
    </source>
</evidence>
<keyword evidence="1" id="KW-0235">DNA replication</keyword>
<dbReference type="Gene3D" id="3.40.50.300">
    <property type="entry name" value="P-loop containing nucleotide triphosphate hydrolases"/>
    <property type="match status" value="1"/>
</dbReference>
<evidence type="ECO:0000313" key="5">
    <source>
        <dbReference type="EMBL" id="GAA2037457.1"/>
    </source>
</evidence>
<evidence type="ECO:0000256" key="3">
    <source>
        <dbReference type="SAM" id="MobiDB-lite"/>
    </source>
</evidence>
<evidence type="ECO:0000256" key="1">
    <source>
        <dbReference type="ARBA" id="ARBA00022705"/>
    </source>
</evidence>
<proteinExistence type="predicted"/>
<dbReference type="RefSeq" id="WP_343993060.1">
    <property type="nucleotide sequence ID" value="NZ_BAAANB010000021.1"/>
</dbReference>
<dbReference type="InterPro" id="IPR027417">
    <property type="entry name" value="P-loop_NTPase"/>
</dbReference>
<feature type="domain" description="DNA helicase DnaB-like N-terminal" evidence="4">
    <location>
        <begin position="24"/>
        <end position="124"/>
    </location>
</feature>
<reference evidence="6" key="1">
    <citation type="journal article" date="2019" name="Int. J. Syst. Evol. Microbiol.">
        <title>The Global Catalogue of Microorganisms (GCM) 10K type strain sequencing project: providing services to taxonomists for standard genome sequencing and annotation.</title>
        <authorList>
            <consortium name="The Broad Institute Genomics Platform"/>
            <consortium name="The Broad Institute Genome Sequencing Center for Infectious Disease"/>
            <person name="Wu L."/>
            <person name="Ma J."/>
        </authorList>
    </citation>
    <scope>NUCLEOTIDE SEQUENCE [LARGE SCALE GENOMIC DNA]</scope>
    <source>
        <strain evidence="6">JCM 14283</strain>
    </source>
</reference>
<dbReference type="SUPFAM" id="SSF48024">
    <property type="entry name" value="N-terminal domain of DnaB helicase"/>
    <property type="match status" value="1"/>
</dbReference>